<protein>
    <submittedName>
        <fullName evidence="1">Uncharacterized protein</fullName>
    </submittedName>
</protein>
<gene>
    <name evidence="1" type="ORF">SAMN05216192_110136</name>
</gene>
<sequence>MEMLYHYYEKALGPFRNLSDLPAAEAEEVLGAIRREKEVMASRRPEGYLERRRELEQLARDMFTAKGGKPVRTAPHYMVVGECDWLKSWYAEGESVKIPLACFDTGTLSFSYGDLFPTFSSRVQDGREYRGQVYTYYEILQLIEKYGLPQIWNKDGTGGPERYIEVQVWDDGPLKSLLEGIDN</sequence>
<dbReference type="AlphaFoldDB" id="A0A1G8Q1X9"/>
<organism evidence="1 2">
    <name type="scientific">Paenibacillus typhae</name>
    <dbReference type="NCBI Taxonomy" id="1174501"/>
    <lineage>
        <taxon>Bacteria</taxon>
        <taxon>Bacillati</taxon>
        <taxon>Bacillota</taxon>
        <taxon>Bacilli</taxon>
        <taxon>Bacillales</taxon>
        <taxon>Paenibacillaceae</taxon>
        <taxon>Paenibacillus</taxon>
    </lineage>
</organism>
<dbReference type="Proteomes" id="UP000199050">
    <property type="component" value="Unassembled WGS sequence"/>
</dbReference>
<dbReference type="RefSeq" id="WP_090714279.1">
    <property type="nucleotide sequence ID" value="NZ_CBCSKY010000008.1"/>
</dbReference>
<reference evidence="2" key="1">
    <citation type="submission" date="2016-10" db="EMBL/GenBank/DDBJ databases">
        <authorList>
            <person name="Varghese N."/>
            <person name="Submissions S."/>
        </authorList>
    </citation>
    <scope>NUCLEOTIDE SEQUENCE [LARGE SCALE GENOMIC DNA]</scope>
    <source>
        <strain evidence="2">CGMCC 1.11012</strain>
    </source>
</reference>
<dbReference type="OrthoDB" id="510867at2"/>
<dbReference type="STRING" id="1174501.SAMN05216192_110136"/>
<evidence type="ECO:0000313" key="2">
    <source>
        <dbReference type="Proteomes" id="UP000199050"/>
    </source>
</evidence>
<proteinExistence type="predicted"/>
<dbReference type="EMBL" id="FNDX01000010">
    <property type="protein sequence ID" value="SDI98648.1"/>
    <property type="molecule type" value="Genomic_DNA"/>
</dbReference>
<evidence type="ECO:0000313" key="1">
    <source>
        <dbReference type="EMBL" id="SDI98648.1"/>
    </source>
</evidence>
<name>A0A1G8Q1X9_9BACL</name>
<keyword evidence="2" id="KW-1185">Reference proteome</keyword>
<accession>A0A1G8Q1X9</accession>